<dbReference type="InterPro" id="IPR027417">
    <property type="entry name" value="P-loop_NTPase"/>
</dbReference>
<accession>A0A9J5Z6Y5</accession>
<sequence>MDLLNSNAYSVDFMKEEIVLVKEGLELIRSLDSCNRKDQAYQRRGTGDDSQKQGLIEINKSSSIGEIIVRFEEETEWLISKLTSGPAEVDVISIVGMSGLGKTTLAYRVFNDKSVVDYFNVRAWHTVDQ</sequence>
<keyword evidence="3" id="KW-1185">Reference proteome</keyword>
<dbReference type="EMBL" id="JACXVP010000005">
    <property type="protein sequence ID" value="KAG5607228.1"/>
    <property type="molecule type" value="Genomic_DNA"/>
</dbReference>
<dbReference type="GO" id="GO:0043531">
    <property type="term" value="F:ADP binding"/>
    <property type="evidence" value="ECO:0007669"/>
    <property type="project" value="InterPro"/>
</dbReference>
<gene>
    <name evidence="2" type="ORF">H5410_028720</name>
</gene>
<dbReference type="Pfam" id="PF00931">
    <property type="entry name" value="NB-ARC"/>
    <property type="match status" value="1"/>
</dbReference>
<evidence type="ECO:0000313" key="3">
    <source>
        <dbReference type="Proteomes" id="UP000824120"/>
    </source>
</evidence>
<comment type="caution">
    <text evidence="2">The sequence shown here is derived from an EMBL/GenBank/DDBJ whole genome shotgun (WGS) entry which is preliminary data.</text>
</comment>
<dbReference type="SUPFAM" id="SSF52540">
    <property type="entry name" value="P-loop containing nucleoside triphosphate hydrolases"/>
    <property type="match status" value="1"/>
</dbReference>
<evidence type="ECO:0000313" key="2">
    <source>
        <dbReference type="EMBL" id="KAG5607228.1"/>
    </source>
</evidence>
<name>A0A9J5Z6Y5_SOLCO</name>
<evidence type="ECO:0000259" key="1">
    <source>
        <dbReference type="Pfam" id="PF00931"/>
    </source>
</evidence>
<dbReference type="InterPro" id="IPR002182">
    <property type="entry name" value="NB-ARC"/>
</dbReference>
<dbReference type="Gene3D" id="3.40.50.300">
    <property type="entry name" value="P-loop containing nucleotide triphosphate hydrolases"/>
    <property type="match status" value="1"/>
</dbReference>
<dbReference type="OrthoDB" id="1301844at2759"/>
<feature type="domain" description="NB-ARC" evidence="1">
    <location>
        <begin position="72"/>
        <end position="128"/>
    </location>
</feature>
<reference evidence="2 3" key="1">
    <citation type="submission" date="2020-09" db="EMBL/GenBank/DDBJ databases">
        <title>De no assembly of potato wild relative species, Solanum commersonii.</title>
        <authorList>
            <person name="Cho K."/>
        </authorList>
    </citation>
    <scope>NUCLEOTIDE SEQUENCE [LARGE SCALE GENOMIC DNA]</scope>
    <source>
        <strain evidence="2">LZ3.2</strain>
        <tissue evidence="2">Leaf</tissue>
    </source>
</reference>
<dbReference type="Proteomes" id="UP000824120">
    <property type="component" value="Chromosome 5"/>
</dbReference>
<protein>
    <recommendedName>
        <fullName evidence="1">NB-ARC domain-containing protein</fullName>
    </recommendedName>
</protein>
<dbReference type="PANTHER" id="PTHR19338">
    <property type="entry name" value="TRANSLOCASE OF INNER MITOCHONDRIAL MEMBRANE 13 HOMOLOG"/>
    <property type="match status" value="1"/>
</dbReference>
<proteinExistence type="predicted"/>
<dbReference type="PANTHER" id="PTHR19338:SF73">
    <property type="entry name" value="DISEASE RESISTANCE PROTEIN RGA2-LIKE"/>
    <property type="match status" value="1"/>
</dbReference>
<dbReference type="AlphaFoldDB" id="A0A9J5Z6Y5"/>
<organism evidence="2 3">
    <name type="scientific">Solanum commersonii</name>
    <name type="common">Commerson's wild potato</name>
    <name type="synonym">Commerson's nightshade</name>
    <dbReference type="NCBI Taxonomy" id="4109"/>
    <lineage>
        <taxon>Eukaryota</taxon>
        <taxon>Viridiplantae</taxon>
        <taxon>Streptophyta</taxon>
        <taxon>Embryophyta</taxon>
        <taxon>Tracheophyta</taxon>
        <taxon>Spermatophyta</taxon>
        <taxon>Magnoliopsida</taxon>
        <taxon>eudicotyledons</taxon>
        <taxon>Gunneridae</taxon>
        <taxon>Pentapetalae</taxon>
        <taxon>asterids</taxon>
        <taxon>lamiids</taxon>
        <taxon>Solanales</taxon>
        <taxon>Solanaceae</taxon>
        <taxon>Solanoideae</taxon>
        <taxon>Solaneae</taxon>
        <taxon>Solanum</taxon>
    </lineage>
</organism>